<proteinExistence type="predicted"/>
<accession>A0ABQ0G5E8</accession>
<keyword evidence="1" id="KW-0812">Transmembrane</keyword>
<reference evidence="2 3" key="1">
    <citation type="submission" date="2024-09" db="EMBL/GenBank/DDBJ databases">
        <title>Itraconazole resistance in Madurella fahalii resulting from another homologue of gene encoding cytochrome P450 14-alpha sterol demethylase (CYP51).</title>
        <authorList>
            <person name="Yoshioka I."/>
            <person name="Fahal A.H."/>
            <person name="Kaneko S."/>
            <person name="Yaguchi T."/>
        </authorList>
    </citation>
    <scope>NUCLEOTIDE SEQUENCE [LARGE SCALE GENOMIC DNA]</scope>
    <source>
        <strain evidence="2 3">IFM 68171</strain>
    </source>
</reference>
<dbReference type="GeneID" id="98173750"/>
<dbReference type="EMBL" id="BAAFSV010000002">
    <property type="protein sequence ID" value="GAB1312795.1"/>
    <property type="molecule type" value="Genomic_DNA"/>
</dbReference>
<dbReference type="RefSeq" id="XP_070914528.1">
    <property type="nucleotide sequence ID" value="XM_071058427.1"/>
</dbReference>
<protein>
    <submittedName>
        <fullName evidence="2">Uncharacterized protein</fullName>
    </submittedName>
</protein>
<gene>
    <name evidence="2" type="ORF">MFIFM68171_03005</name>
</gene>
<keyword evidence="1" id="KW-0472">Membrane</keyword>
<dbReference type="Proteomes" id="UP001628179">
    <property type="component" value="Unassembled WGS sequence"/>
</dbReference>
<evidence type="ECO:0000313" key="3">
    <source>
        <dbReference type="Proteomes" id="UP001628179"/>
    </source>
</evidence>
<comment type="caution">
    <text evidence="2">The sequence shown here is derived from an EMBL/GenBank/DDBJ whole genome shotgun (WGS) entry which is preliminary data.</text>
</comment>
<keyword evidence="1" id="KW-1133">Transmembrane helix</keyword>
<sequence length="116" mass="11984">MTGLVLSLGMATTIFLNGATTAIAAILPGVPRVLIQATIEGAGTSLVQDLSPDLRTRVLEAIASNVAKVFYLNVAGAALGFLTSLLMKRERLQLDSQAPKISGVTTGDSSEGVARE</sequence>
<evidence type="ECO:0000256" key="1">
    <source>
        <dbReference type="SAM" id="Phobius"/>
    </source>
</evidence>
<evidence type="ECO:0000313" key="2">
    <source>
        <dbReference type="EMBL" id="GAB1312795.1"/>
    </source>
</evidence>
<feature type="transmembrane region" description="Helical" evidence="1">
    <location>
        <begin position="69"/>
        <end position="87"/>
    </location>
</feature>
<keyword evidence="3" id="KW-1185">Reference proteome</keyword>
<name>A0ABQ0G5E8_9PEZI</name>
<organism evidence="2 3">
    <name type="scientific">Madurella fahalii</name>
    <dbReference type="NCBI Taxonomy" id="1157608"/>
    <lineage>
        <taxon>Eukaryota</taxon>
        <taxon>Fungi</taxon>
        <taxon>Dikarya</taxon>
        <taxon>Ascomycota</taxon>
        <taxon>Pezizomycotina</taxon>
        <taxon>Sordariomycetes</taxon>
        <taxon>Sordariomycetidae</taxon>
        <taxon>Sordariales</taxon>
        <taxon>Sordariales incertae sedis</taxon>
        <taxon>Madurella</taxon>
    </lineage>
</organism>